<comment type="pathway">
    <text evidence="4">Metabolic intermediate biosynthesis; (R)-mevalonate biosynthesis; (R)-mevalonate from acetyl-CoA: step 2/3.</text>
</comment>
<comment type="caution">
    <text evidence="4">Lacks conserved residue(s) required for the propagation of feature annotation.</text>
</comment>
<dbReference type="PANTHER" id="PTHR43323:SF2">
    <property type="entry name" value="HYDROXYMETHYLGLUTARYL-COA SYNTHASE"/>
    <property type="match status" value="1"/>
</dbReference>
<comment type="catalytic activity">
    <reaction evidence="4">
        <text>acetoacetyl-CoA + acetyl-CoA + H2O = (3S)-3-hydroxy-3-methylglutaryl-CoA + CoA + H(+)</text>
        <dbReference type="Rhea" id="RHEA:10188"/>
        <dbReference type="ChEBI" id="CHEBI:15377"/>
        <dbReference type="ChEBI" id="CHEBI:15378"/>
        <dbReference type="ChEBI" id="CHEBI:43074"/>
        <dbReference type="ChEBI" id="CHEBI:57286"/>
        <dbReference type="ChEBI" id="CHEBI:57287"/>
        <dbReference type="ChEBI" id="CHEBI:57288"/>
        <dbReference type="EC" id="2.3.3.10"/>
    </reaction>
</comment>
<evidence type="ECO:0000256" key="2">
    <source>
        <dbReference type="ARBA" id="ARBA00023229"/>
    </source>
</evidence>
<dbReference type="NCBIfam" id="TIGR00748">
    <property type="entry name" value="HMG_CoA_syn_Arc"/>
    <property type="match status" value="1"/>
</dbReference>
<dbReference type="GO" id="GO:0003985">
    <property type="term" value="F:acetyl-CoA C-acetyltransferase activity"/>
    <property type="evidence" value="ECO:0007669"/>
    <property type="project" value="UniProtKB-UniRule"/>
</dbReference>
<feature type="binding site" evidence="4">
    <location>
        <position position="199"/>
    </location>
    <ligand>
        <name>CoA</name>
        <dbReference type="ChEBI" id="CHEBI:57287"/>
        <note>ligand shared with acetoacetyl-CoA thiolase</note>
    </ligand>
</feature>
<dbReference type="Proteomes" id="UP000183080">
    <property type="component" value="Unassembled WGS sequence"/>
</dbReference>
<keyword evidence="1 4" id="KW-0808">Transferase</keyword>
<comment type="caution">
    <text evidence="6">The sequence shown here is derived from an EMBL/GenBank/DDBJ whole genome shotgun (WGS) entry which is preliminary data.</text>
</comment>
<dbReference type="EC" id="2.3.3.10" evidence="4"/>
<keyword evidence="3 4" id="KW-0012">Acyltransferase</keyword>
<evidence type="ECO:0000256" key="1">
    <source>
        <dbReference type="ARBA" id="ARBA00022679"/>
    </source>
</evidence>
<dbReference type="SUPFAM" id="SSF53901">
    <property type="entry name" value="Thiolase-like"/>
    <property type="match status" value="2"/>
</dbReference>
<feature type="binding site" evidence="4">
    <location>
        <position position="243"/>
    </location>
    <ligand>
        <name>(3S)-3-hydroxy-3-methylglutaryl-CoA</name>
        <dbReference type="ChEBI" id="CHEBI:43074"/>
    </ligand>
</feature>
<dbReference type="NCBIfam" id="NF003274">
    <property type="entry name" value="PRK04262.1"/>
    <property type="match status" value="1"/>
</dbReference>
<feature type="binding site" evidence="4">
    <location>
        <position position="112"/>
    </location>
    <ligand>
        <name>(3S)-3-hydroxy-3-methylglutaryl-CoA</name>
        <dbReference type="ChEBI" id="CHEBI:43074"/>
    </ligand>
</feature>
<feature type="active site" description="Acyl-thioester intermediate" evidence="4">
    <location>
        <position position="112"/>
    </location>
</feature>
<dbReference type="STRING" id="1888995.BD935_01995"/>
<comment type="function">
    <text evidence="4">Catalyzes the condensation of acetyl-CoA with acetoacetyl-CoA to form 3-hydroxy-3-methylglutaryl-CoA (HMG-CoA). Functions in the mevalonate (MVA) pathway leading to isopentenyl diphosphate (IPP), a key precursor for the biosynthesis of isoprenoid compounds that are building blocks of archaeal membrane lipids.</text>
</comment>
<evidence type="ECO:0000259" key="5">
    <source>
        <dbReference type="Pfam" id="PF08541"/>
    </source>
</evidence>
<dbReference type="GO" id="GO:0004421">
    <property type="term" value="F:hydroxymethylglutaryl-CoA synthase activity"/>
    <property type="evidence" value="ECO:0007669"/>
    <property type="project" value="UniProtKB-EC"/>
</dbReference>
<sequence>MSGIVSYGAYIPSHKIETGEIASVWGADGSAWAKNLNVYSKSVPGPDEDVITIAVEATRLAMKRAKLGGTNIGAIYTGSESHPYAVKPTSTIVAEAIGATPNLTAADFEFACKAGTAAIQTCLGIVGNNQVENGIAIGVDTSQGAPGDALEYSASAGGGTVIIGNKNVIATINHTTSYTTDTPDFWRREGQKYPRHGGRFTGKPAFFKHVMMCGKMIMDMAGSKPEDYDYVVTHQPNGKFPIRAAKSLGFNEEQYKTGLLTPRIGNTYSGAVFLGLAAILDIAKPGDRILAVAYGSGAGSDGFDLTVTDEIAKMDRSETVEDMISRMEIINYATYAKYRGKLNMGDSK</sequence>
<dbReference type="GO" id="GO:0010142">
    <property type="term" value="P:farnesyl diphosphate biosynthetic process, mevalonate pathway"/>
    <property type="evidence" value="ECO:0007669"/>
    <property type="project" value="TreeGrafter"/>
</dbReference>
<feature type="binding site" evidence="4">
    <location>
        <position position="266"/>
    </location>
    <ligand>
        <name>(3S)-3-hydroxy-3-methylglutaryl-CoA</name>
        <dbReference type="ChEBI" id="CHEBI:43074"/>
    </ligand>
</feature>
<feature type="domain" description="Beta-ketoacyl-[acyl-carrier-protein] synthase III C-terminal" evidence="5">
    <location>
        <begin position="219"/>
        <end position="298"/>
    </location>
</feature>
<dbReference type="InterPro" id="IPR004656">
    <property type="entry name" value="HMG_CoA_Synthase"/>
</dbReference>
<dbReference type="CDD" id="cd00827">
    <property type="entry name" value="init_cond_enzymes"/>
    <property type="match status" value="1"/>
</dbReference>
<organism evidence="6 7">
    <name type="scientific">Marine Group III euryarchaeote CG-Epi1</name>
    <dbReference type="NCBI Taxonomy" id="1888995"/>
    <lineage>
        <taxon>Archaea</taxon>
        <taxon>Methanobacteriati</taxon>
        <taxon>Thermoplasmatota</taxon>
        <taxon>Thermoplasmata</taxon>
        <taxon>Candidatus Thermoprofundales</taxon>
    </lineage>
</organism>
<name>A0A1J5TAR8_9ARCH</name>
<protein>
    <recommendedName>
        <fullName evidence="4">Hydroxymethylglutaryl-CoA synthase</fullName>
        <shortName evidence="4">HMG-CoA synthase</shortName>
        <shortName evidence="4">HMGCS</shortName>
        <ecNumber evidence="4">2.3.3.10</ecNumber>
    </recommendedName>
</protein>
<dbReference type="EMBL" id="MIZA01000021">
    <property type="protein sequence ID" value="OIR17953.1"/>
    <property type="molecule type" value="Genomic_DNA"/>
</dbReference>
<evidence type="ECO:0000256" key="3">
    <source>
        <dbReference type="ARBA" id="ARBA00023315"/>
    </source>
</evidence>
<proteinExistence type="inferred from homology"/>
<dbReference type="GO" id="GO:0019287">
    <property type="term" value="P:isopentenyl diphosphate biosynthetic process, mevalonate pathway"/>
    <property type="evidence" value="ECO:0007669"/>
    <property type="project" value="UniProtKB-UniRule"/>
</dbReference>
<accession>A0A1J5TAR8</accession>
<dbReference type="InterPro" id="IPR013747">
    <property type="entry name" value="ACP_syn_III_C"/>
</dbReference>
<feature type="binding site" evidence="4">
    <location>
        <position position="239"/>
    </location>
    <ligand>
        <name>CoA</name>
        <dbReference type="ChEBI" id="CHEBI:57287"/>
        <note>ligand shared with acetoacetyl-CoA thiolase</note>
    </ligand>
</feature>
<keyword evidence="2 4" id="KW-0414">Isoprene biosynthesis</keyword>
<dbReference type="Pfam" id="PF08541">
    <property type="entry name" value="ACP_syn_III_C"/>
    <property type="match status" value="1"/>
</dbReference>
<feature type="binding site" evidence="4">
    <location>
        <position position="296"/>
    </location>
    <ligand>
        <name>(3S)-3-hydroxy-3-methylglutaryl-CoA</name>
        <dbReference type="ChEBI" id="CHEBI:43074"/>
    </ligand>
</feature>
<feature type="active site" description="Proton donor/acceptor" evidence="4">
    <location>
        <position position="234"/>
    </location>
</feature>
<feature type="binding site" evidence="4">
    <location>
        <position position="153"/>
    </location>
    <ligand>
        <name>(3S)-3-hydroxy-3-methylglutaryl-CoA</name>
        <dbReference type="ChEBI" id="CHEBI:43074"/>
    </ligand>
</feature>
<evidence type="ECO:0000313" key="7">
    <source>
        <dbReference type="Proteomes" id="UP000183080"/>
    </source>
</evidence>
<feature type="binding site" evidence="4">
    <location>
        <position position="201"/>
    </location>
    <ligand>
        <name>(3S)-3-hydroxy-3-methylglutaryl-CoA</name>
        <dbReference type="ChEBI" id="CHEBI:43074"/>
    </ligand>
</feature>
<gene>
    <name evidence="6" type="ORF">BD935_01995</name>
</gene>
<dbReference type="AlphaFoldDB" id="A0A1J5TAR8"/>
<evidence type="ECO:0000313" key="6">
    <source>
        <dbReference type="EMBL" id="OIR17953.1"/>
    </source>
</evidence>
<comment type="similarity">
    <text evidence="4">Belongs to the thiolase-like superfamily. Archaeal HMG-CoA synthase family.</text>
</comment>
<feature type="binding site" evidence="4">
    <location>
        <position position="234"/>
    </location>
    <ligand>
        <name>(3S)-3-hydroxy-3-methylglutaryl-CoA</name>
        <dbReference type="ChEBI" id="CHEBI:43074"/>
    </ligand>
</feature>
<reference evidence="6 7" key="1">
    <citation type="submission" date="2016-08" db="EMBL/GenBank/DDBJ databases">
        <title>New Insights into Marine Group III Euryarchaeota, from dark to light.</title>
        <authorList>
            <person name="Haro-Moreno J.M."/>
            <person name="Rodriguez-Valera F."/>
            <person name="Lopez-Garcia P."/>
            <person name="Moreira D."/>
            <person name="Martin-Cuadrado A.B."/>
        </authorList>
    </citation>
    <scope>NUCLEOTIDE SEQUENCE [LARGE SCALE GENOMIC DNA]</scope>
    <source>
        <strain evidence="6">CG-Epi1</strain>
    </source>
</reference>
<dbReference type="InterPro" id="IPR016039">
    <property type="entry name" value="Thiolase-like"/>
</dbReference>
<dbReference type="HAMAP" id="MF_01409">
    <property type="entry name" value="HMG_CoA_synth_arch"/>
    <property type="match status" value="1"/>
</dbReference>
<feature type="active site" description="Proton donor/acceptor" evidence="4">
    <location>
        <position position="80"/>
    </location>
</feature>
<dbReference type="Gene3D" id="3.40.47.10">
    <property type="match status" value="1"/>
</dbReference>
<feature type="binding site" evidence="4">
    <location>
        <position position="28"/>
    </location>
    <ligand>
        <name>(3S)-3-hydroxy-3-methylglutaryl-CoA</name>
        <dbReference type="ChEBI" id="CHEBI:43074"/>
    </ligand>
</feature>
<dbReference type="PANTHER" id="PTHR43323">
    <property type="entry name" value="3-HYDROXY-3-METHYLGLUTARYL COENZYME A SYNTHASE"/>
    <property type="match status" value="1"/>
</dbReference>
<comment type="subunit">
    <text evidence="4">Interacts with acetoacetyl-CoA thiolase that catalyzes the precedent step in the pathway and with a DUF35 protein. The acetoacetyl-CoA thiolase/HMG-CoA synthase complex channels the intermediate via a fused CoA-binding site, which allows for efficient coupling of the endergonic thiolase reaction with the exergonic HMGCS reaction.</text>
</comment>
<evidence type="ECO:0000256" key="4">
    <source>
        <dbReference type="HAMAP-Rule" id="MF_01409"/>
    </source>
</evidence>